<organism evidence="7 8">
    <name type="scientific">Stigmatella aurantiaca (strain DW4/3-1)</name>
    <dbReference type="NCBI Taxonomy" id="378806"/>
    <lineage>
        <taxon>Bacteria</taxon>
        <taxon>Pseudomonadati</taxon>
        <taxon>Myxococcota</taxon>
        <taxon>Myxococcia</taxon>
        <taxon>Myxococcales</taxon>
        <taxon>Cystobacterineae</taxon>
        <taxon>Archangiaceae</taxon>
        <taxon>Stigmatella</taxon>
    </lineage>
</organism>
<dbReference type="GO" id="GO:0003964">
    <property type="term" value="F:RNA-directed DNA polymerase activity"/>
    <property type="evidence" value="ECO:0007669"/>
    <property type="project" value="UniProtKB-KW"/>
</dbReference>
<dbReference type="InterPro" id="IPR000123">
    <property type="entry name" value="Reverse_transcriptase_msDNA"/>
</dbReference>
<accession>Q09AG5</accession>
<dbReference type="GO" id="GO:0046872">
    <property type="term" value="F:metal ion binding"/>
    <property type="evidence" value="ECO:0007669"/>
    <property type="project" value="UniProtKB-KW"/>
</dbReference>
<dbReference type="GO" id="GO:0003723">
    <property type="term" value="F:RNA binding"/>
    <property type="evidence" value="ECO:0007669"/>
    <property type="project" value="InterPro"/>
</dbReference>
<feature type="compositionally biased region" description="Low complexity" evidence="6">
    <location>
        <begin position="202"/>
        <end position="211"/>
    </location>
</feature>
<protein>
    <submittedName>
        <fullName evidence="7">RNA-directed DNA polymerase from retron Mx65, putative</fullName>
        <ecNumber evidence="7">2.7.7.49</ecNumber>
    </submittedName>
</protein>
<reference evidence="7 8" key="1">
    <citation type="submission" date="2006-04" db="EMBL/GenBank/DDBJ databases">
        <authorList>
            <person name="Nierman W.C."/>
        </authorList>
    </citation>
    <scope>NUCLEOTIDE SEQUENCE [LARGE SCALE GENOMIC DNA]</scope>
    <source>
        <strain evidence="7 8">DW4/3-1</strain>
    </source>
</reference>
<evidence type="ECO:0000256" key="1">
    <source>
        <dbReference type="ARBA" id="ARBA00022679"/>
    </source>
</evidence>
<keyword evidence="4" id="KW-0460">Magnesium</keyword>
<keyword evidence="1 7" id="KW-0808">Transferase</keyword>
<dbReference type="Proteomes" id="UP000032702">
    <property type="component" value="Unassembled WGS sequence"/>
</dbReference>
<feature type="region of interest" description="Disordered" evidence="6">
    <location>
        <begin position="149"/>
        <end position="214"/>
    </location>
</feature>
<evidence type="ECO:0000313" key="8">
    <source>
        <dbReference type="Proteomes" id="UP000032702"/>
    </source>
</evidence>
<keyword evidence="3" id="KW-0479">Metal-binding</keyword>
<proteinExistence type="predicted"/>
<name>Q09AG5_STIAD</name>
<evidence type="ECO:0000313" key="7">
    <source>
        <dbReference type="EMBL" id="EAU68745.1"/>
    </source>
</evidence>
<dbReference type="EMBL" id="AAMD01000013">
    <property type="protein sequence ID" value="EAU68745.1"/>
    <property type="molecule type" value="Genomic_DNA"/>
</dbReference>
<dbReference type="EC" id="2.7.7.49" evidence="7"/>
<dbReference type="PRINTS" id="PR00866">
    <property type="entry name" value="RNADNAPOLMS"/>
</dbReference>
<dbReference type="AlphaFoldDB" id="Q09AG5"/>
<keyword evidence="5 7" id="KW-0695">RNA-directed DNA polymerase</keyword>
<evidence type="ECO:0000256" key="5">
    <source>
        <dbReference type="ARBA" id="ARBA00022918"/>
    </source>
</evidence>
<comment type="caution">
    <text evidence="7">The sequence shown here is derived from an EMBL/GenBank/DDBJ whole genome shotgun (WGS) entry which is preliminary data.</text>
</comment>
<evidence type="ECO:0000256" key="4">
    <source>
        <dbReference type="ARBA" id="ARBA00022842"/>
    </source>
</evidence>
<sequence length="222" mass="24466">MTSMAFPFRSIRHSSDLAQALECTADDLNTFADTSRQREFYNELRIPKRRRQGYRIVYRAKAAVLLRMHKTLADAVSGAVSFPTYVQGFVKKRSIVTNARQHLGKPLLLHADIKHFFESITRYADDITLSGDEVPSEELLRAFNSASPGPVTQCGGTRPPISGKRSYARKSASRCEGLSRSSGVSVSRTIHPSLPVRRARARSSASRAGSGNPRVCAVVADQ</sequence>
<evidence type="ECO:0000256" key="2">
    <source>
        <dbReference type="ARBA" id="ARBA00022695"/>
    </source>
</evidence>
<gene>
    <name evidence="7" type="ORF">STIAU_2802</name>
</gene>
<keyword evidence="2 7" id="KW-0548">Nucleotidyltransferase</keyword>
<feature type="compositionally biased region" description="Low complexity" evidence="6">
    <location>
        <begin position="178"/>
        <end position="188"/>
    </location>
</feature>
<evidence type="ECO:0000256" key="6">
    <source>
        <dbReference type="SAM" id="MobiDB-lite"/>
    </source>
</evidence>
<evidence type="ECO:0000256" key="3">
    <source>
        <dbReference type="ARBA" id="ARBA00022723"/>
    </source>
</evidence>